<dbReference type="GO" id="GO:0004523">
    <property type="term" value="F:RNA-DNA hybrid ribonuclease activity"/>
    <property type="evidence" value="ECO:0007669"/>
    <property type="project" value="InterPro"/>
</dbReference>
<name>A0AAN9HR16_CROPI</name>
<dbReference type="Gene3D" id="3.30.420.10">
    <property type="entry name" value="Ribonuclease H-like superfamily/Ribonuclease H"/>
    <property type="match status" value="1"/>
</dbReference>
<accession>A0AAN9HR16</accession>
<dbReference type="CDD" id="cd06222">
    <property type="entry name" value="RNase_H_like"/>
    <property type="match status" value="1"/>
</dbReference>
<sequence length="304" mass="34124">MCWHGALLTNALRCSRSLSADSSYALCGCSLKDIIHFLRDCPSAVRFWQFYGFSEDQFFFTSDLQSWLRTFLTGPKDMFFGVIIWWIWRSRCMIIFGDEQWSFFSVCHFISSMLSDINQYSHISSSIVGASSSPRMVSWSKPVNEAWCVNVDGSSLGNPGPAGYGGLIHSSNGEWLCGFSGHVGHATNLQVELYVVLQGLMLAKELNCSSVVCQSDSMEALHLIQDGNHDMHQYACIIYYIRSLFRQDWVVNSVHRLCEGNQYADILAKLGASSSDRWKIWPLPPIGLAPLLLADSMGLAFIRP</sequence>
<dbReference type="InterPro" id="IPR044730">
    <property type="entry name" value="RNase_H-like_dom_plant"/>
</dbReference>
<dbReference type="InterPro" id="IPR002156">
    <property type="entry name" value="RNaseH_domain"/>
</dbReference>
<feature type="domain" description="RNase H type-1" evidence="1">
    <location>
        <begin position="143"/>
        <end position="273"/>
    </location>
</feature>
<dbReference type="InterPro" id="IPR036397">
    <property type="entry name" value="RNaseH_sf"/>
</dbReference>
<evidence type="ECO:0000313" key="3">
    <source>
        <dbReference type="Proteomes" id="UP001372338"/>
    </source>
</evidence>
<evidence type="ECO:0000259" key="1">
    <source>
        <dbReference type="PROSITE" id="PS50879"/>
    </source>
</evidence>
<dbReference type="PROSITE" id="PS50879">
    <property type="entry name" value="RNASE_H_1"/>
    <property type="match status" value="1"/>
</dbReference>
<dbReference type="EMBL" id="JAYWIO010000007">
    <property type="protein sequence ID" value="KAK7251106.1"/>
    <property type="molecule type" value="Genomic_DNA"/>
</dbReference>
<dbReference type="InterPro" id="IPR012337">
    <property type="entry name" value="RNaseH-like_sf"/>
</dbReference>
<dbReference type="SUPFAM" id="SSF53098">
    <property type="entry name" value="Ribonuclease H-like"/>
    <property type="match status" value="1"/>
</dbReference>
<comment type="caution">
    <text evidence="2">The sequence shown here is derived from an EMBL/GenBank/DDBJ whole genome shotgun (WGS) entry which is preliminary data.</text>
</comment>
<proteinExistence type="predicted"/>
<dbReference type="Pfam" id="PF13456">
    <property type="entry name" value="RVT_3"/>
    <property type="match status" value="1"/>
</dbReference>
<dbReference type="InterPro" id="IPR053151">
    <property type="entry name" value="RNase_H-like"/>
</dbReference>
<evidence type="ECO:0000313" key="2">
    <source>
        <dbReference type="EMBL" id="KAK7251106.1"/>
    </source>
</evidence>
<protein>
    <recommendedName>
        <fullName evidence="1">RNase H type-1 domain-containing protein</fullName>
    </recommendedName>
</protein>
<dbReference type="PANTHER" id="PTHR47723:SF19">
    <property type="entry name" value="POLYNUCLEOTIDYL TRANSFERASE, RIBONUCLEASE H-LIKE SUPERFAMILY PROTEIN"/>
    <property type="match status" value="1"/>
</dbReference>
<gene>
    <name evidence="2" type="ORF">RIF29_34021</name>
</gene>
<dbReference type="GO" id="GO:0003676">
    <property type="term" value="F:nucleic acid binding"/>
    <property type="evidence" value="ECO:0007669"/>
    <property type="project" value="InterPro"/>
</dbReference>
<dbReference type="Proteomes" id="UP001372338">
    <property type="component" value="Unassembled WGS sequence"/>
</dbReference>
<dbReference type="PANTHER" id="PTHR47723">
    <property type="entry name" value="OS05G0353850 PROTEIN"/>
    <property type="match status" value="1"/>
</dbReference>
<organism evidence="2 3">
    <name type="scientific">Crotalaria pallida</name>
    <name type="common">Smooth rattlebox</name>
    <name type="synonym">Crotalaria striata</name>
    <dbReference type="NCBI Taxonomy" id="3830"/>
    <lineage>
        <taxon>Eukaryota</taxon>
        <taxon>Viridiplantae</taxon>
        <taxon>Streptophyta</taxon>
        <taxon>Embryophyta</taxon>
        <taxon>Tracheophyta</taxon>
        <taxon>Spermatophyta</taxon>
        <taxon>Magnoliopsida</taxon>
        <taxon>eudicotyledons</taxon>
        <taxon>Gunneridae</taxon>
        <taxon>Pentapetalae</taxon>
        <taxon>rosids</taxon>
        <taxon>fabids</taxon>
        <taxon>Fabales</taxon>
        <taxon>Fabaceae</taxon>
        <taxon>Papilionoideae</taxon>
        <taxon>50 kb inversion clade</taxon>
        <taxon>genistoids sensu lato</taxon>
        <taxon>core genistoids</taxon>
        <taxon>Crotalarieae</taxon>
        <taxon>Crotalaria</taxon>
    </lineage>
</organism>
<dbReference type="AlphaFoldDB" id="A0AAN9HR16"/>
<keyword evidence="3" id="KW-1185">Reference proteome</keyword>
<reference evidence="2 3" key="1">
    <citation type="submission" date="2024-01" db="EMBL/GenBank/DDBJ databases">
        <title>The genomes of 5 underutilized Papilionoideae crops provide insights into root nodulation and disease resistanc.</title>
        <authorList>
            <person name="Yuan L."/>
        </authorList>
    </citation>
    <scope>NUCLEOTIDE SEQUENCE [LARGE SCALE GENOMIC DNA]</scope>
    <source>
        <strain evidence="2">ZHUSHIDOU_FW_LH</strain>
        <tissue evidence="2">Leaf</tissue>
    </source>
</reference>